<dbReference type="InterPro" id="IPR039418">
    <property type="entry name" value="LexA-like"/>
</dbReference>
<dbReference type="SUPFAM" id="SSF51306">
    <property type="entry name" value="LexA/Signal peptidase"/>
    <property type="match status" value="1"/>
</dbReference>
<dbReference type="SUPFAM" id="SSF47413">
    <property type="entry name" value="lambda repressor-like DNA-binding domains"/>
    <property type="match status" value="1"/>
</dbReference>
<accession>A0A4R2GH55</accession>
<dbReference type="OrthoDB" id="3831186at2"/>
<gene>
    <name evidence="3" type="ORF">EV194_10892</name>
</gene>
<dbReference type="CDD" id="cd00093">
    <property type="entry name" value="HTH_XRE"/>
    <property type="match status" value="1"/>
</dbReference>
<dbReference type="AlphaFoldDB" id="A0A4R2GH55"/>
<dbReference type="PROSITE" id="PS50943">
    <property type="entry name" value="HTH_CROC1"/>
    <property type="match status" value="1"/>
</dbReference>
<feature type="domain" description="HTH cro/C1-type" evidence="2">
    <location>
        <begin position="7"/>
        <end position="61"/>
    </location>
</feature>
<proteinExistence type="predicted"/>
<comment type="caution">
    <text evidence="3">The sequence shown here is derived from an EMBL/GenBank/DDBJ whole genome shotgun (WGS) entry which is preliminary data.</text>
</comment>
<dbReference type="Pfam" id="PF01381">
    <property type="entry name" value="HTH_3"/>
    <property type="match status" value="1"/>
</dbReference>
<name>A0A4R2GH55_9BACT</name>
<dbReference type="InterPro" id="IPR001387">
    <property type="entry name" value="Cro/C1-type_HTH"/>
</dbReference>
<dbReference type="CDD" id="cd06529">
    <property type="entry name" value="S24_LexA-like"/>
    <property type="match status" value="1"/>
</dbReference>
<dbReference type="Gene3D" id="2.10.109.10">
    <property type="entry name" value="Umud Fragment, subunit A"/>
    <property type="match status" value="1"/>
</dbReference>
<keyword evidence="4" id="KW-1185">Reference proteome</keyword>
<dbReference type="SMART" id="SM00530">
    <property type="entry name" value="HTH_XRE"/>
    <property type="match status" value="1"/>
</dbReference>
<dbReference type="InterPro" id="IPR010982">
    <property type="entry name" value="Lambda_DNA-bd_dom_sf"/>
</dbReference>
<dbReference type="RefSeq" id="WP_132434181.1">
    <property type="nucleotide sequence ID" value="NZ_SLWK01000008.1"/>
</dbReference>
<reference evidence="3 4" key="1">
    <citation type="submission" date="2019-03" db="EMBL/GenBank/DDBJ databases">
        <title>Genomic Encyclopedia of Type Strains, Phase IV (KMG-IV): sequencing the most valuable type-strain genomes for metagenomic binning, comparative biology and taxonomic classification.</title>
        <authorList>
            <person name="Goeker M."/>
        </authorList>
    </citation>
    <scope>NUCLEOTIDE SEQUENCE [LARGE SCALE GENOMIC DNA]</scope>
    <source>
        <strain evidence="3 4">DSM 24179</strain>
    </source>
</reference>
<dbReference type="InterPro" id="IPR036286">
    <property type="entry name" value="LexA/Signal_pep-like_sf"/>
</dbReference>
<evidence type="ECO:0000259" key="2">
    <source>
        <dbReference type="PROSITE" id="PS50943"/>
    </source>
</evidence>
<evidence type="ECO:0000256" key="1">
    <source>
        <dbReference type="ARBA" id="ARBA00023125"/>
    </source>
</evidence>
<keyword evidence="1 3" id="KW-0238">DNA-binding</keyword>
<organism evidence="3 4">
    <name type="scientific">Natronoflexus pectinivorans</name>
    <dbReference type="NCBI Taxonomy" id="682526"/>
    <lineage>
        <taxon>Bacteria</taxon>
        <taxon>Pseudomonadati</taxon>
        <taxon>Bacteroidota</taxon>
        <taxon>Bacteroidia</taxon>
        <taxon>Marinilabiliales</taxon>
        <taxon>Marinilabiliaceae</taxon>
        <taxon>Natronoflexus</taxon>
    </lineage>
</organism>
<evidence type="ECO:0000313" key="3">
    <source>
        <dbReference type="EMBL" id="TCO07484.1"/>
    </source>
</evidence>
<dbReference type="Gene3D" id="1.10.260.40">
    <property type="entry name" value="lambda repressor-like DNA-binding domains"/>
    <property type="match status" value="1"/>
</dbReference>
<sequence>MFLSNNLKLLRKRRLLTQDDLAAILKIKRPTLNNYENQVSMPPIEMLMKLSDYFNISIDTLVRVDLLKLSQSQMRELENGNDVFIKGAKLRVLTSTVGADNEENIELVPEKAKAGYLTGFSDPEYIVSLPVFRLPFLDKERKYRTFQISGDSMWPIPAGAYVTGEYILNWNSIKNGQACIIFTLNDGLSFKIIENNIVQNGSIRCISLNPLFEPYDVPVGDIREIWKFVHYISGEIPSEQLEMNHVVKTLADIKSEVGEIKNKLLDHN</sequence>
<dbReference type="EMBL" id="SLWK01000008">
    <property type="protein sequence ID" value="TCO07484.1"/>
    <property type="molecule type" value="Genomic_DNA"/>
</dbReference>
<evidence type="ECO:0000313" key="4">
    <source>
        <dbReference type="Proteomes" id="UP000295221"/>
    </source>
</evidence>
<dbReference type="Proteomes" id="UP000295221">
    <property type="component" value="Unassembled WGS sequence"/>
</dbReference>
<dbReference type="GO" id="GO:0003677">
    <property type="term" value="F:DNA binding"/>
    <property type="evidence" value="ECO:0007669"/>
    <property type="project" value="UniProtKB-KW"/>
</dbReference>
<dbReference type="PANTHER" id="PTHR46558">
    <property type="entry name" value="TRACRIPTIONAL REGULATORY PROTEIN-RELATED-RELATED"/>
    <property type="match status" value="1"/>
</dbReference>
<protein>
    <submittedName>
        <fullName evidence="3">DNA-binding XRE family transcriptional regulator</fullName>
    </submittedName>
</protein>
<dbReference type="PANTHER" id="PTHR46558:SF11">
    <property type="entry name" value="HTH-TYPE TRANSCRIPTIONAL REGULATOR XRE"/>
    <property type="match status" value="1"/>
</dbReference>